<proteinExistence type="predicted"/>
<name>A0ACB5SQU8_AMBMO</name>
<accession>A0ACB5SQU8</accession>
<comment type="caution">
    <text evidence="1">The sequence shown here is derived from an EMBL/GenBank/DDBJ whole genome shotgun (WGS) entry which is preliminary data.</text>
</comment>
<keyword evidence="2" id="KW-1185">Reference proteome</keyword>
<gene>
    <name evidence="1" type="ORF">Amon02_000007400</name>
</gene>
<protein>
    <submittedName>
        <fullName evidence="1">Unnamed protein product</fullName>
    </submittedName>
</protein>
<organism evidence="1 2">
    <name type="scientific">Ambrosiozyma monospora</name>
    <name type="common">Yeast</name>
    <name type="synonym">Endomycopsis monosporus</name>
    <dbReference type="NCBI Taxonomy" id="43982"/>
    <lineage>
        <taxon>Eukaryota</taxon>
        <taxon>Fungi</taxon>
        <taxon>Dikarya</taxon>
        <taxon>Ascomycota</taxon>
        <taxon>Saccharomycotina</taxon>
        <taxon>Pichiomycetes</taxon>
        <taxon>Pichiales</taxon>
        <taxon>Pichiaceae</taxon>
        <taxon>Ambrosiozyma</taxon>
    </lineage>
</organism>
<reference evidence="1" key="1">
    <citation type="submission" date="2023-04" db="EMBL/GenBank/DDBJ databases">
        <title>Ambrosiozyma monospora NBRC 10751.</title>
        <authorList>
            <person name="Ichikawa N."/>
            <person name="Sato H."/>
            <person name="Tonouchi N."/>
        </authorList>
    </citation>
    <scope>NUCLEOTIDE SEQUENCE</scope>
    <source>
        <strain evidence="1">NBRC 10751</strain>
    </source>
</reference>
<dbReference type="EMBL" id="BSXS01000003">
    <property type="protein sequence ID" value="GME70174.1"/>
    <property type="molecule type" value="Genomic_DNA"/>
</dbReference>
<dbReference type="Proteomes" id="UP001165064">
    <property type="component" value="Unassembled WGS sequence"/>
</dbReference>
<evidence type="ECO:0000313" key="2">
    <source>
        <dbReference type="Proteomes" id="UP001165064"/>
    </source>
</evidence>
<sequence length="411" mass="44382">MKFSLLLTLAGSTLAAQFYETMIPAGSTIGNPNPTATYNIELLTFGNDKMLAKRNDYNGYCGTSTSVYDVPTSSVWIFSWTTDGQVITATYTDHYSVPTTAYIPWCVGGAPPTQAKRDVTHDPGVFCGTDTYEVVNTSTVMATYESDGVEVVSAYPTVTTFTTTETDMWCVGGAPPTTAGSYHEKRQPVEDNERTCHTYTVTTDSDGVPTPTVSSICYFEPDFRCTTSTVTSEVVTTSYGYTTTKAVGAPIVTIPITQTETFKTTITKAECVGGAPEQSPVPVVEKRDDTGYGVTARIGGSVFDDDGSLTGNCVDPNFTFSNGVISDEYGHVGFIASNGQFMFAGPPPQDGTLYGAGWSITDDYFLALVDQTTFYACKADDDGNYDIFYNKIYDSCIQVMAKLHSDSCVYH</sequence>
<evidence type="ECO:0000313" key="1">
    <source>
        <dbReference type="EMBL" id="GME70174.1"/>
    </source>
</evidence>